<proteinExistence type="predicted"/>
<gene>
    <name evidence="1" type="ORF">SAMN04489724_0007</name>
</gene>
<dbReference type="EMBL" id="FPBF01000010">
    <property type="protein sequence ID" value="SFU18680.1"/>
    <property type="molecule type" value="Genomic_DNA"/>
</dbReference>
<accession>A0A1I7E409</accession>
<protein>
    <submittedName>
        <fullName evidence="1">Uncharacterized protein</fullName>
    </submittedName>
</protein>
<evidence type="ECO:0000313" key="1">
    <source>
        <dbReference type="EMBL" id="SFU18680.1"/>
    </source>
</evidence>
<dbReference type="AlphaFoldDB" id="A0A1I7E409"/>
<sequence length="182" mass="21227">MILMKEKLTILILMAVNLCYAQGVEVKEQKESSFFDLPIEDVLGIIDFDLEVLAKRIHVKNQSPEYKKLERIVSWYSDKTDSLFDLKKVELEGIEYAYHRNVAGIKDRNDFDEVVSVVKNYLGEVKPYTPPFQAVEHQLSNWVAGFLNEKQYSKWETYLSKQHKKMKPKSPMPMSGPPTEFF</sequence>
<dbReference type="Proteomes" id="UP000199673">
    <property type="component" value="Unassembled WGS sequence"/>
</dbReference>
<evidence type="ECO:0000313" key="2">
    <source>
        <dbReference type="Proteomes" id="UP000199673"/>
    </source>
</evidence>
<organism evidence="1 2">
    <name type="scientific">Algoriphagus locisalis</name>
    <dbReference type="NCBI Taxonomy" id="305507"/>
    <lineage>
        <taxon>Bacteria</taxon>
        <taxon>Pseudomonadati</taxon>
        <taxon>Bacteroidota</taxon>
        <taxon>Cytophagia</taxon>
        <taxon>Cytophagales</taxon>
        <taxon>Cyclobacteriaceae</taxon>
        <taxon>Algoriphagus</taxon>
    </lineage>
</organism>
<name>A0A1I7E409_9BACT</name>
<keyword evidence="2" id="KW-1185">Reference proteome</keyword>
<dbReference type="STRING" id="305507.SAMN04489724_0007"/>
<reference evidence="2" key="1">
    <citation type="submission" date="2016-10" db="EMBL/GenBank/DDBJ databases">
        <authorList>
            <person name="Varghese N."/>
            <person name="Submissions S."/>
        </authorList>
    </citation>
    <scope>NUCLEOTIDE SEQUENCE [LARGE SCALE GENOMIC DNA]</scope>
    <source>
        <strain evidence="2">DSM 23445</strain>
    </source>
</reference>